<dbReference type="SUPFAM" id="SSF51905">
    <property type="entry name" value="FAD/NAD(P)-binding domain"/>
    <property type="match status" value="1"/>
</dbReference>
<keyword evidence="2 10" id="KW-0963">Cytoplasm</keyword>
<dbReference type="GO" id="GO:0030488">
    <property type="term" value="P:tRNA methylation"/>
    <property type="evidence" value="ECO:0007669"/>
    <property type="project" value="TreeGrafter"/>
</dbReference>
<dbReference type="EC" id="2.1.1.74" evidence="10"/>
<comment type="cofactor">
    <cofactor evidence="1 10">
        <name>FAD</name>
        <dbReference type="ChEBI" id="CHEBI:57692"/>
    </cofactor>
</comment>
<dbReference type="GO" id="GO:0005829">
    <property type="term" value="C:cytosol"/>
    <property type="evidence" value="ECO:0007669"/>
    <property type="project" value="TreeGrafter"/>
</dbReference>
<evidence type="ECO:0000256" key="8">
    <source>
        <dbReference type="ARBA" id="ARBA00022857"/>
    </source>
</evidence>
<evidence type="ECO:0000256" key="1">
    <source>
        <dbReference type="ARBA" id="ARBA00001974"/>
    </source>
</evidence>
<reference evidence="12 13" key="1">
    <citation type="journal article" date="2009" name="Appl. Environ. Microbiol.">
        <title>Community genomic and proteomic analyses of chemoautotrophic iron-oxidizing "Leptospirillum rubarum" (Group II) and "Leptospirillum ferrodiazotrophum" (Group III) bacteria in acid mine drainage biofilms.</title>
        <authorList>
            <person name="Goltsman D.S."/>
            <person name="Denef V.J."/>
            <person name="Singer S.W."/>
            <person name="VerBerkmoes N.C."/>
            <person name="Lefsrud M."/>
            <person name="Mueller R.S."/>
            <person name="Dick G.J."/>
            <person name="Sun C.L."/>
            <person name="Wheeler K.E."/>
            <person name="Zemla A."/>
            <person name="Baker B.J."/>
            <person name="Hauser L."/>
            <person name="Land M."/>
            <person name="Shah M.B."/>
            <person name="Thelen M.P."/>
            <person name="Hettich R.L."/>
            <person name="Banfield J.F."/>
        </authorList>
    </citation>
    <scope>NUCLEOTIDE SEQUENCE [LARGE SCALE GENOMIC DNA]</scope>
</reference>
<comment type="similarity">
    <text evidence="10">Belongs to the MnmG family. TrmFO subfamily.</text>
</comment>
<keyword evidence="9 10" id="KW-0520">NAD</keyword>
<keyword evidence="3 10" id="KW-0489">Methyltransferase</keyword>
<dbReference type="HAMAP" id="MF_01037">
    <property type="entry name" value="TrmFO"/>
    <property type="match status" value="1"/>
</dbReference>
<evidence type="ECO:0000256" key="10">
    <source>
        <dbReference type="HAMAP-Rule" id="MF_01037"/>
    </source>
</evidence>
<evidence type="ECO:0000256" key="2">
    <source>
        <dbReference type="ARBA" id="ARBA00022490"/>
    </source>
</evidence>
<dbReference type="PANTHER" id="PTHR11806:SF2">
    <property type="entry name" value="METHYLENETETRAHYDROFOLATE--TRNA-(URACIL-5-)-METHYLTRANSFERASE TRMFO"/>
    <property type="match status" value="1"/>
</dbReference>
<comment type="catalytic activity">
    <reaction evidence="10">
        <text>uridine(54) in tRNA + (6R)-5,10-methylene-5,6,7,8-tetrahydrofolate + NADH + H(+) = 5-methyluridine(54) in tRNA + (6S)-5,6,7,8-tetrahydrofolate + NAD(+)</text>
        <dbReference type="Rhea" id="RHEA:16873"/>
        <dbReference type="Rhea" id="RHEA-COMP:10167"/>
        <dbReference type="Rhea" id="RHEA-COMP:10193"/>
        <dbReference type="ChEBI" id="CHEBI:15378"/>
        <dbReference type="ChEBI" id="CHEBI:15636"/>
        <dbReference type="ChEBI" id="CHEBI:57453"/>
        <dbReference type="ChEBI" id="CHEBI:57540"/>
        <dbReference type="ChEBI" id="CHEBI:57945"/>
        <dbReference type="ChEBI" id="CHEBI:65315"/>
        <dbReference type="ChEBI" id="CHEBI:74447"/>
        <dbReference type="EC" id="2.1.1.74"/>
    </reaction>
</comment>
<organism evidence="12 13">
    <name type="scientific">Leptospirillum ferrodiazotrophum</name>
    <dbReference type="NCBI Taxonomy" id="412449"/>
    <lineage>
        <taxon>Bacteria</taxon>
        <taxon>Pseudomonadati</taxon>
        <taxon>Nitrospirota</taxon>
        <taxon>Nitrospiria</taxon>
        <taxon>Nitrospirales</taxon>
        <taxon>Nitrospiraceae</taxon>
        <taxon>Leptospirillum</taxon>
    </lineage>
</organism>
<protein>
    <recommendedName>
        <fullName evidence="10">Methylenetetrahydrofolate--tRNA-(uracil-5-)-methyltransferase TrmFO</fullName>
        <ecNumber evidence="10">2.1.1.74</ecNumber>
    </recommendedName>
    <alternativeName>
        <fullName evidence="10">Folate-dependent tRNA (uracil-5-)-methyltransferase</fullName>
    </alternativeName>
    <alternativeName>
        <fullName evidence="10">Folate-dependent tRNA(M-5-U54)-methyltransferase</fullName>
    </alternativeName>
</protein>
<comment type="subcellular location">
    <subcellularLocation>
        <location evidence="10">Cytoplasm</location>
    </subcellularLocation>
</comment>
<dbReference type="Proteomes" id="UP000009374">
    <property type="component" value="Unassembled WGS sequence"/>
</dbReference>
<keyword evidence="8 10" id="KW-0521">NADP</keyword>
<evidence type="ECO:0000256" key="5">
    <source>
        <dbReference type="ARBA" id="ARBA00022679"/>
    </source>
</evidence>
<dbReference type="Pfam" id="PF01134">
    <property type="entry name" value="GIDA"/>
    <property type="match status" value="1"/>
</dbReference>
<comment type="function">
    <text evidence="10">Catalyzes the folate-dependent formation of 5-methyl-uridine at position 54 (M-5-U54) in all tRNAs.</text>
</comment>
<dbReference type="InterPro" id="IPR002218">
    <property type="entry name" value="MnmG-rel"/>
</dbReference>
<evidence type="ECO:0000256" key="4">
    <source>
        <dbReference type="ARBA" id="ARBA00022630"/>
    </source>
</evidence>
<gene>
    <name evidence="10" type="primary">trmFO</name>
    <name evidence="12" type="ORF">UBAL3_82700025</name>
</gene>
<dbReference type="GO" id="GO:0002098">
    <property type="term" value="P:tRNA wobble uridine modification"/>
    <property type="evidence" value="ECO:0007669"/>
    <property type="project" value="TreeGrafter"/>
</dbReference>
<keyword evidence="7 10" id="KW-0274">FAD</keyword>
<keyword evidence="13" id="KW-1185">Reference proteome</keyword>
<evidence type="ECO:0000256" key="6">
    <source>
        <dbReference type="ARBA" id="ARBA00022694"/>
    </source>
</evidence>
<dbReference type="NCBIfam" id="NF003739">
    <property type="entry name" value="PRK05335.1"/>
    <property type="match status" value="1"/>
</dbReference>
<feature type="binding site" evidence="10">
    <location>
        <begin position="10"/>
        <end position="15"/>
    </location>
    <ligand>
        <name>FAD</name>
        <dbReference type="ChEBI" id="CHEBI:57692"/>
    </ligand>
</feature>
<evidence type="ECO:0000256" key="7">
    <source>
        <dbReference type="ARBA" id="ARBA00022827"/>
    </source>
</evidence>
<dbReference type="GO" id="GO:0050660">
    <property type="term" value="F:flavin adenine dinucleotide binding"/>
    <property type="evidence" value="ECO:0007669"/>
    <property type="project" value="UniProtKB-UniRule"/>
</dbReference>
<dbReference type="Gene3D" id="3.50.50.60">
    <property type="entry name" value="FAD/NAD(P)-binding domain"/>
    <property type="match status" value="2"/>
</dbReference>
<evidence type="ECO:0000313" key="12">
    <source>
        <dbReference type="EMBL" id="EES52911.1"/>
    </source>
</evidence>
<keyword evidence="6 10" id="KW-0819">tRNA processing</keyword>
<accession>C6HWV1</accession>
<dbReference type="PANTHER" id="PTHR11806">
    <property type="entry name" value="GLUCOSE INHIBITED DIVISION PROTEIN A"/>
    <property type="match status" value="1"/>
</dbReference>
<proteinExistence type="inferred from homology"/>
<dbReference type="AlphaFoldDB" id="C6HWV1"/>
<name>C6HWV1_9BACT</name>
<dbReference type="EMBL" id="GG693871">
    <property type="protein sequence ID" value="EES52911.1"/>
    <property type="molecule type" value="Genomic_DNA"/>
</dbReference>
<dbReference type="GO" id="GO:0047151">
    <property type="term" value="F:tRNA (uracil(54)-C5)-methyltransferase activity, 5,10-methylenetetrahydrofolate-dependent"/>
    <property type="evidence" value="ECO:0007669"/>
    <property type="project" value="UniProtKB-UniRule"/>
</dbReference>
<keyword evidence="5 10" id="KW-0808">Transferase</keyword>
<dbReference type="PRINTS" id="PR00411">
    <property type="entry name" value="PNDRDTASEI"/>
</dbReference>
<evidence type="ECO:0000313" key="13">
    <source>
        <dbReference type="Proteomes" id="UP000009374"/>
    </source>
</evidence>
<feature type="domain" description="MnmG N-terminal" evidence="11">
    <location>
        <begin position="6"/>
        <end position="365"/>
    </location>
</feature>
<keyword evidence="4 10" id="KW-0285">Flavoprotein</keyword>
<sequence length="462" mass="49980">MSLPRMTVVGGGLAGTEAALSLAAAGVGVDLFEMRPGTMTGAHRTAALSELVCSNSLKSLDPGTAHGLLKEELLKMGSFVLEAALECRIPGGGALVVDRERFSERLTRAVESEPTITIHRERVDRLPSDRPLVLATGPLTHPTLTRALEEAIGSDRLSFYDAISPVVEAASLDFAPLFRGDRWGEPGRGDYVNVPLDAETYRQLCNDLVAGERVPPHEGVEDRPEVLRAFEACQPVESLADTGPETLAFGPLRPVGLVDPRTGKIPHAVVQLRAENREETAYNLVGFQTKLKYSEQDRIFRKLPGFSGAVFLRYGSLHRNTFLDAPRVLSWDLSLRALPGVYPTGQMMGVEGYTESVALGRLTALLLSPGGSIPLPPAESALGALVRALVPGAYREEGVPPGPEETGRFSPVNLHFGLFPPVGRVRGGKSERRKAVVVRARESFDRWWGEVAALRKLQPHLA</sequence>
<evidence type="ECO:0000256" key="3">
    <source>
        <dbReference type="ARBA" id="ARBA00022603"/>
    </source>
</evidence>
<dbReference type="InterPro" id="IPR040131">
    <property type="entry name" value="MnmG_N"/>
</dbReference>
<comment type="catalytic activity">
    <reaction evidence="10">
        <text>uridine(54) in tRNA + (6R)-5,10-methylene-5,6,7,8-tetrahydrofolate + NADPH + H(+) = 5-methyluridine(54) in tRNA + (6S)-5,6,7,8-tetrahydrofolate + NADP(+)</text>
        <dbReference type="Rhea" id="RHEA:62372"/>
        <dbReference type="Rhea" id="RHEA-COMP:10167"/>
        <dbReference type="Rhea" id="RHEA-COMP:10193"/>
        <dbReference type="ChEBI" id="CHEBI:15378"/>
        <dbReference type="ChEBI" id="CHEBI:15636"/>
        <dbReference type="ChEBI" id="CHEBI:57453"/>
        <dbReference type="ChEBI" id="CHEBI:57783"/>
        <dbReference type="ChEBI" id="CHEBI:58349"/>
        <dbReference type="ChEBI" id="CHEBI:65315"/>
        <dbReference type="ChEBI" id="CHEBI:74447"/>
        <dbReference type="EC" id="2.1.1.74"/>
    </reaction>
</comment>
<evidence type="ECO:0000256" key="9">
    <source>
        <dbReference type="ARBA" id="ARBA00023027"/>
    </source>
</evidence>
<dbReference type="InterPro" id="IPR036188">
    <property type="entry name" value="FAD/NAD-bd_sf"/>
</dbReference>
<dbReference type="InterPro" id="IPR004417">
    <property type="entry name" value="TrmFO"/>
</dbReference>
<evidence type="ECO:0000259" key="11">
    <source>
        <dbReference type="Pfam" id="PF01134"/>
    </source>
</evidence>